<dbReference type="SUPFAM" id="SSF53067">
    <property type="entry name" value="Actin-like ATPase domain"/>
    <property type="match status" value="2"/>
</dbReference>
<protein>
    <recommendedName>
        <fullName evidence="3">Heat shock 70 kDa protein 12B</fullName>
    </recommendedName>
</protein>
<dbReference type="EnsemblMetazoa" id="G24838.6">
    <property type="protein sequence ID" value="G24838.6:cds"/>
    <property type="gene ID" value="G24838"/>
</dbReference>
<evidence type="ECO:0008006" key="3">
    <source>
        <dbReference type="Google" id="ProtNLM"/>
    </source>
</evidence>
<dbReference type="EnsemblMetazoa" id="G24838.3">
    <property type="protein sequence ID" value="G24838.3:cds"/>
    <property type="gene ID" value="G24838"/>
</dbReference>
<dbReference type="CDD" id="cd10229">
    <property type="entry name" value="ASKHA_NBD_HSP70_HSPA12"/>
    <property type="match status" value="1"/>
</dbReference>
<dbReference type="Gene3D" id="3.30.420.40">
    <property type="match status" value="2"/>
</dbReference>
<organism evidence="1 2">
    <name type="scientific">Magallana gigas</name>
    <name type="common">Pacific oyster</name>
    <name type="synonym">Crassostrea gigas</name>
    <dbReference type="NCBI Taxonomy" id="29159"/>
    <lineage>
        <taxon>Eukaryota</taxon>
        <taxon>Metazoa</taxon>
        <taxon>Spiralia</taxon>
        <taxon>Lophotrochozoa</taxon>
        <taxon>Mollusca</taxon>
        <taxon>Bivalvia</taxon>
        <taxon>Autobranchia</taxon>
        <taxon>Pteriomorphia</taxon>
        <taxon>Ostreida</taxon>
        <taxon>Ostreoidea</taxon>
        <taxon>Ostreidae</taxon>
        <taxon>Magallana</taxon>
    </lineage>
</organism>
<dbReference type="EnsemblMetazoa" id="G24838.5">
    <property type="protein sequence ID" value="G24838.5:cds"/>
    <property type="gene ID" value="G24838"/>
</dbReference>
<reference evidence="1" key="1">
    <citation type="submission" date="2022-08" db="UniProtKB">
        <authorList>
            <consortium name="EnsemblMetazoa"/>
        </authorList>
    </citation>
    <scope>IDENTIFICATION</scope>
    <source>
        <strain evidence="1">05x7-T-G4-1.051#20</strain>
    </source>
</reference>
<dbReference type="EnsemblMetazoa" id="G24838.1">
    <property type="protein sequence ID" value="G24838.1:cds"/>
    <property type="gene ID" value="G24838"/>
</dbReference>
<dbReference type="InterPro" id="IPR043129">
    <property type="entry name" value="ATPase_NBD"/>
</dbReference>
<accession>A0A8W8KW03</accession>
<dbReference type="Gene3D" id="3.90.640.10">
    <property type="entry name" value="Actin, Chain A, domain 4"/>
    <property type="match status" value="1"/>
</dbReference>
<dbReference type="PANTHER" id="PTHR14187">
    <property type="entry name" value="ALPHA KINASE/ELONGATION FACTOR 2 KINASE"/>
    <property type="match status" value="1"/>
</dbReference>
<sequence length="614" mass="69992">MSDSENTDMDVDPEFEVVAAIDFGTTYSGYAYSMTDDYKKDKLNISSATWKSATMISPKTPTSVLLDSEKALVAFGYDAESEYTLLAEKNEHEDFYYFRRFKMELFNEIRDSKLTLKTTIRDINNKRLPAIDVFAHAIGYLQKHLLDHLNNRGMEIIHQHKIHWVLTIPAIWDDPAKQFMREAAKRANIPSENLTMALEPEAASIYCKHLSLEQGQDQKGFSVFQEGSRYLVLDAGGGTVDITIHEIQKDGRIRELELASGGPWGGTYVDKAFYKVLSEILGPKEFETYKREHALDVMEIYREFELQKRFLESECEQGEQKTPSRNITIKMPVTLKNYCKQIHHKDIQVVTSEASCGEGLTWNLDKLRISSKRLSDMFSEVCDDIVKHITKLLESSKVKGTKTILMVGGFSESQFLEGKIRSSFPDMDVVVPKEAGLAVLKGAVLFGHEPNEISVRVARLTYGVCTCEEFDKVKELHPRTKPKLMNNKNYCENIFSKHVQKGDVLEKEETQEGRPYVPLHPGQKSIIFNIYTSTEDNPKFIDDDGCKYLGTLEVDLSRLNYGSRKSVRVKFIFGGTEIKVVGKIEDTNEEVEVNFNFLEESPNALDEKDVYLDK</sequence>
<keyword evidence="2" id="KW-1185">Reference proteome</keyword>
<dbReference type="Proteomes" id="UP000005408">
    <property type="component" value="Unassembled WGS sequence"/>
</dbReference>
<evidence type="ECO:0000313" key="1">
    <source>
        <dbReference type="EnsemblMetazoa" id="G24838.1:cds"/>
    </source>
</evidence>
<dbReference type="OMA" id="CLEIDIS"/>
<dbReference type="PANTHER" id="PTHR14187:SF5">
    <property type="entry name" value="HEAT SHOCK 70 KDA PROTEIN 12A"/>
    <property type="match status" value="1"/>
</dbReference>
<proteinExistence type="predicted"/>
<dbReference type="OrthoDB" id="2963168at2759"/>
<dbReference type="AlphaFoldDB" id="A0A8W8KW03"/>
<evidence type="ECO:0000313" key="2">
    <source>
        <dbReference type="Proteomes" id="UP000005408"/>
    </source>
</evidence>
<name>A0A8W8KW03_MAGGI</name>